<dbReference type="GO" id="GO:0000976">
    <property type="term" value="F:transcription cis-regulatory region binding"/>
    <property type="evidence" value="ECO:0007669"/>
    <property type="project" value="TreeGrafter"/>
</dbReference>
<dbReference type="PANTHER" id="PTHR30055">
    <property type="entry name" value="HTH-TYPE TRANSCRIPTIONAL REGULATOR RUTR"/>
    <property type="match status" value="1"/>
</dbReference>
<gene>
    <name evidence="7" type="ORF">HJ588_06855</name>
</gene>
<dbReference type="InterPro" id="IPR001647">
    <property type="entry name" value="HTH_TetR"/>
</dbReference>
<keyword evidence="3" id="KW-0804">Transcription</keyword>
<dbReference type="InterPro" id="IPR004111">
    <property type="entry name" value="Repressor_TetR_C"/>
</dbReference>
<dbReference type="EMBL" id="JABENB010000001">
    <property type="protein sequence ID" value="NNG38990.1"/>
    <property type="molecule type" value="Genomic_DNA"/>
</dbReference>
<evidence type="ECO:0000256" key="5">
    <source>
        <dbReference type="SAM" id="MobiDB-lite"/>
    </source>
</evidence>
<dbReference type="GO" id="GO:0003700">
    <property type="term" value="F:DNA-binding transcription factor activity"/>
    <property type="evidence" value="ECO:0007669"/>
    <property type="project" value="TreeGrafter"/>
</dbReference>
<name>A0A849AKR9_9MICO</name>
<dbReference type="InterPro" id="IPR009057">
    <property type="entry name" value="Homeodomain-like_sf"/>
</dbReference>
<dbReference type="InterPro" id="IPR036271">
    <property type="entry name" value="Tet_transcr_reg_TetR-rel_C_sf"/>
</dbReference>
<feature type="region of interest" description="Disordered" evidence="5">
    <location>
        <begin position="1"/>
        <end position="23"/>
    </location>
</feature>
<evidence type="ECO:0000313" key="7">
    <source>
        <dbReference type="EMBL" id="NNG38990.1"/>
    </source>
</evidence>
<dbReference type="SUPFAM" id="SSF46689">
    <property type="entry name" value="Homeodomain-like"/>
    <property type="match status" value="1"/>
</dbReference>
<proteinExistence type="predicted"/>
<dbReference type="Proteomes" id="UP000557772">
    <property type="component" value="Unassembled WGS sequence"/>
</dbReference>
<evidence type="ECO:0000256" key="3">
    <source>
        <dbReference type="ARBA" id="ARBA00023163"/>
    </source>
</evidence>
<dbReference type="SUPFAM" id="SSF48498">
    <property type="entry name" value="Tetracyclin repressor-like, C-terminal domain"/>
    <property type="match status" value="1"/>
</dbReference>
<dbReference type="Pfam" id="PF00440">
    <property type="entry name" value="TetR_N"/>
    <property type="match status" value="1"/>
</dbReference>
<dbReference type="Gene3D" id="1.10.357.10">
    <property type="entry name" value="Tetracycline Repressor, domain 2"/>
    <property type="match status" value="1"/>
</dbReference>
<reference evidence="7 8" key="1">
    <citation type="submission" date="2020-05" db="EMBL/GenBank/DDBJ databases">
        <title>Flexivirga sp. ID2601S isolated from air conditioner.</title>
        <authorList>
            <person name="Kim D.H."/>
        </authorList>
    </citation>
    <scope>NUCLEOTIDE SEQUENCE [LARGE SCALE GENOMIC DNA]</scope>
    <source>
        <strain evidence="7 8">ID2601S</strain>
    </source>
</reference>
<evidence type="ECO:0000256" key="1">
    <source>
        <dbReference type="ARBA" id="ARBA00023015"/>
    </source>
</evidence>
<keyword evidence="8" id="KW-1185">Reference proteome</keyword>
<dbReference type="InterPro" id="IPR050109">
    <property type="entry name" value="HTH-type_TetR-like_transc_reg"/>
</dbReference>
<dbReference type="GO" id="GO:0045892">
    <property type="term" value="P:negative regulation of DNA-templated transcription"/>
    <property type="evidence" value="ECO:0007669"/>
    <property type="project" value="InterPro"/>
</dbReference>
<sequence>MSEEVGGSSVFDRPEPTERPAPVPLSRELIVSAAVALADEEGLEAVSFRKVAAALGAGPMRLYRYVDTKDELLDLMVDHVYGELSGQPAPTGDWRAQLTGLADDLRGAMHRHPWCADLLGGRPHLGPHAVAYLERGLAGLAPAFGDDIVGMTTARAAVTAYALGQVRTELAGAADQDDRTWQAASIGGLRDRIASGDYPMLSRIVHESGPVEPDQRFAAGLRLLLDGVAIRLSRD</sequence>
<dbReference type="PANTHER" id="PTHR30055:SF151">
    <property type="entry name" value="TRANSCRIPTIONAL REGULATORY PROTEIN"/>
    <property type="match status" value="1"/>
</dbReference>
<dbReference type="AlphaFoldDB" id="A0A849AKR9"/>
<keyword evidence="1" id="KW-0805">Transcription regulation</keyword>
<protein>
    <submittedName>
        <fullName evidence="7">TetR/AcrR family transcriptional regulator</fullName>
    </submittedName>
</protein>
<comment type="caution">
    <text evidence="7">The sequence shown here is derived from an EMBL/GenBank/DDBJ whole genome shotgun (WGS) entry which is preliminary data.</text>
</comment>
<dbReference type="Gene3D" id="1.10.10.60">
    <property type="entry name" value="Homeodomain-like"/>
    <property type="match status" value="1"/>
</dbReference>
<accession>A0A849AKR9</accession>
<feature type="domain" description="HTH tetR-type" evidence="6">
    <location>
        <begin position="24"/>
        <end position="84"/>
    </location>
</feature>
<evidence type="ECO:0000256" key="4">
    <source>
        <dbReference type="PROSITE-ProRule" id="PRU00335"/>
    </source>
</evidence>
<evidence type="ECO:0000259" key="6">
    <source>
        <dbReference type="PROSITE" id="PS50977"/>
    </source>
</evidence>
<dbReference type="PROSITE" id="PS50977">
    <property type="entry name" value="HTH_TETR_2"/>
    <property type="match status" value="1"/>
</dbReference>
<feature type="DNA-binding region" description="H-T-H motif" evidence="4">
    <location>
        <begin position="47"/>
        <end position="66"/>
    </location>
</feature>
<dbReference type="RefSeq" id="WP_171153344.1">
    <property type="nucleotide sequence ID" value="NZ_JABENB010000001.1"/>
</dbReference>
<organism evidence="7 8">
    <name type="scientific">Flexivirga aerilata</name>
    <dbReference type="NCBI Taxonomy" id="1656889"/>
    <lineage>
        <taxon>Bacteria</taxon>
        <taxon>Bacillati</taxon>
        <taxon>Actinomycetota</taxon>
        <taxon>Actinomycetes</taxon>
        <taxon>Micrococcales</taxon>
        <taxon>Dermacoccaceae</taxon>
        <taxon>Flexivirga</taxon>
    </lineage>
</organism>
<dbReference type="Pfam" id="PF02909">
    <property type="entry name" value="TetR_C_1"/>
    <property type="match status" value="1"/>
</dbReference>
<keyword evidence="2 4" id="KW-0238">DNA-binding</keyword>
<evidence type="ECO:0000256" key="2">
    <source>
        <dbReference type="ARBA" id="ARBA00023125"/>
    </source>
</evidence>
<evidence type="ECO:0000313" key="8">
    <source>
        <dbReference type="Proteomes" id="UP000557772"/>
    </source>
</evidence>